<name>A0A4Z1PH67_9PEZI</name>
<dbReference type="NCBIfam" id="TIGR02464">
    <property type="entry name" value="ribofla_fusion"/>
    <property type="match status" value="1"/>
</dbReference>
<evidence type="ECO:0000259" key="1">
    <source>
        <dbReference type="Pfam" id="PF08719"/>
    </source>
</evidence>
<dbReference type="InterPro" id="IPR037238">
    <property type="entry name" value="YbiA-like_sf"/>
</dbReference>
<evidence type="ECO:0000313" key="2">
    <source>
        <dbReference type="EMBL" id="TID24846.1"/>
    </source>
</evidence>
<proteinExistence type="predicted"/>
<organism evidence="2 3">
    <name type="scientific">Venturia nashicola</name>
    <dbReference type="NCBI Taxonomy" id="86259"/>
    <lineage>
        <taxon>Eukaryota</taxon>
        <taxon>Fungi</taxon>
        <taxon>Dikarya</taxon>
        <taxon>Ascomycota</taxon>
        <taxon>Pezizomycotina</taxon>
        <taxon>Dothideomycetes</taxon>
        <taxon>Pleosporomycetidae</taxon>
        <taxon>Venturiales</taxon>
        <taxon>Venturiaceae</taxon>
        <taxon>Venturia</taxon>
    </lineage>
</organism>
<reference evidence="2 3" key="1">
    <citation type="submission" date="2019-04" db="EMBL/GenBank/DDBJ databases">
        <title>High contiguity whole genome sequence and gene annotation resource for two Venturia nashicola isolates.</title>
        <authorList>
            <person name="Prokchorchik M."/>
            <person name="Won K."/>
            <person name="Lee Y."/>
            <person name="Choi E.D."/>
            <person name="Segonzac C."/>
            <person name="Sohn K.H."/>
        </authorList>
    </citation>
    <scope>NUCLEOTIDE SEQUENCE [LARGE SCALE GENOMIC DNA]</scope>
    <source>
        <strain evidence="2 3">PRI2</strain>
    </source>
</reference>
<accession>A0A4Z1PH67</accession>
<comment type="caution">
    <text evidence="2">The sequence shown here is derived from an EMBL/GenBank/DDBJ whole genome shotgun (WGS) entry which is preliminary data.</text>
</comment>
<gene>
    <name evidence="2" type="ORF">E6O75_ATG04051</name>
</gene>
<dbReference type="CDD" id="cd15457">
    <property type="entry name" value="NADAR"/>
    <property type="match status" value="1"/>
</dbReference>
<dbReference type="AlphaFoldDB" id="A0A4Z1PH67"/>
<dbReference type="Gene3D" id="1.10.357.40">
    <property type="entry name" value="YbiA-like"/>
    <property type="match status" value="1"/>
</dbReference>
<sequence>MLHQVLLHVTNDRLHGALNCRATTTLLLSPPYRLSAFHFNAHPTTTKPTISSRSALEPVWFWKPEQENGYMSQWTESPWEHEGVTYHTAEMWMMVQKAKLFGDEEIAAEMAATSDPAKHKSLGRQARGFNRAKWDENKLRIVEEGTWFKFTASRDAAELKKQLLETGERQIVEASPLDKIWGIGFGAENAEANRAKWGENLLGIALVNVRKRIVEQEKK</sequence>
<dbReference type="Pfam" id="PF08719">
    <property type="entry name" value="NADAR"/>
    <property type="match status" value="1"/>
</dbReference>
<evidence type="ECO:0000313" key="3">
    <source>
        <dbReference type="Proteomes" id="UP000298493"/>
    </source>
</evidence>
<dbReference type="STRING" id="86259.A0A4Z1PH67"/>
<dbReference type="Proteomes" id="UP000298493">
    <property type="component" value="Unassembled WGS sequence"/>
</dbReference>
<feature type="domain" description="NADAR" evidence="1">
    <location>
        <begin position="61"/>
        <end position="213"/>
    </location>
</feature>
<keyword evidence="3" id="KW-1185">Reference proteome</keyword>
<protein>
    <submittedName>
        <fullName evidence="2">DUF1768-domain-containing protein</fullName>
    </submittedName>
</protein>
<dbReference type="EMBL" id="SNSC02000004">
    <property type="protein sequence ID" value="TID24846.1"/>
    <property type="molecule type" value="Genomic_DNA"/>
</dbReference>
<dbReference type="InterPro" id="IPR012816">
    <property type="entry name" value="NADAR"/>
</dbReference>
<dbReference type="SUPFAM" id="SSF143990">
    <property type="entry name" value="YbiA-like"/>
    <property type="match status" value="1"/>
</dbReference>